<reference evidence="8" key="1">
    <citation type="submission" date="2014-03" db="EMBL/GenBank/DDBJ databases">
        <authorList>
            <person name="Casaregola S."/>
        </authorList>
    </citation>
    <scope>NUCLEOTIDE SEQUENCE [LARGE SCALE GENOMIC DNA]</scope>
    <source>
        <strain evidence="8">CLIB 918</strain>
    </source>
</reference>
<dbReference type="AlphaFoldDB" id="A0A0J9X5P7"/>
<dbReference type="GO" id="GO:0004197">
    <property type="term" value="F:cysteine-type endopeptidase activity"/>
    <property type="evidence" value="ECO:0007669"/>
    <property type="project" value="InterPro"/>
</dbReference>
<dbReference type="EMBL" id="CCBN010000003">
    <property type="protein sequence ID" value="CDO52743.1"/>
    <property type="molecule type" value="Genomic_DNA"/>
</dbReference>
<dbReference type="InterPro" id="IPR029030">
    <property type="entry name" value="Caspase-like_dom_sf"/>
</dbReference>
<keyword evidence="5" id="KW-0865">Zymogen</keyword>
<dbReference type="Gene3D" id="3.40.50.12660">
    <property type="match status" value="1"/>
</dbReference>
<dbReference type="SUPFAM" id="SSF52129">
    <property type="entry name" value="Caspase-like"/>
    <property type="match status" value="1"/>
</dbReference>
<feature type="compositionally biased region" description="Polar residues" evidence="6">
    <location>
        <begin position="1"/>
        <end position="26"/>
    </location>
</feature>
<dbReference type="PANTHER" id="PTHR48104">
    <property type="entry name" value="METACASPASE-4"/>
    <property type="match status" value="1"/>
</dbReference>
<dbReference type="GO" id="GO:0005737">
    <property type="term" value="C:cytoplasm"/>
    <property type="evidence" value="ECO:0007669"/>
    <property type="project" value="TreeGrafter"/>
</dbReference>
<evidence type="ECO:0000256" key="5">
    <source>
        <dbReference type="ARBA" id="ARBA00023145"/>
    </source>
</evidence>
<keyword evidence="4" id="KW-0788">Thiol protease</keyword>
<keyword evidence="8" id="KW-0645">Protease</keyword>
<dbReference type="PANTHER" id="PTHR48104:SF30">
    <property type="entry name" value="METACASPASE-1"/>
    <property type="match status" value="1"/>
</dbReference>
<dbReference type="STRING" id="1173061.A0A0J9X5P7"/>
<dbReference type="InterPro" id="IPR050452">
    <property type="entry name" value="Metacaspase"/>
</dbReference>
<accession>A0A0J9X5P7</accession>
<feature type="region of interest" description="Disordered" evidence="6">
    <location>
        <begin position="1"/>
        <end position="124"/>
    </location>
</feature>
<dbReference type="Pfam" id="PF00656">
    <property type="entry name" value="Peptidase_C14"/>
    <property type="match status" value="1"/>
</dbReference>
<keyword evidence="4" id="KW-0378">Hydrolase</keyword>
<organism evidence="8 9">
    <name type="scientific">Geotrichum candidum</name>
    <name type="common">Oospora lactis</name>
    <name type="synonym">Dipodascus geotrichum</name>
    <dbReference type="NCBI Taxonomy" id="1173061"/>
    <lineage>
        <taxon>Eukaryota</taxon>
        <taxon>Fungi</taxon>
        <taxon>Dikarya</taxon>
        <taxon>Ascomycota</taxon>
        <taxon>Saccharomycotina</taxon>
        <taxon>Dipodascomycetes</taxon>
        <taxon>Dipodascales</taxon>
        <taxon>Dipodascaceae</taxon>
        <taxon>Geotrichum</taxon>
    </lineage>
</organism>
<keyword evidence="3" id="KW-0053">Apoptosis</keyword>
<dbReference type="GO" id="GO:0006915">
    <property type="term" value="P:apoptotic process"/>
    <property type="evidence" value="ECO:0007669"/>
    <property type="project" value="UniProtKB-KW"/>
</dbReference>
<feature type="domain" description="Peptidase C14 caspase" evidence="7">
    <location>
        <begin position="150"/>
        <end position="437"/>
    </location>
</feature>
<protein>
    <recommendedName>
        <fullName evidence="2">Metacaspase-1</fullName>
    </recommendedName>
</protein>
<proteinExistence type="inferred from homology"/>
<gene>
    <name evidence="8" type="ORF">BN980_GECA03s06995g</name>
</gene>
<name>A0A0J9X5P7_GEOCN</name>
<evidence type="ECO:0000313" key="9">
    <source>
        <dbReference type="Proteomes" id="UP000242525"/>
    </source>
</evidence>
<evidence type="ECO:0000256" key="2">
    <source>
        <dbReference type="ARBA" id="ARBA00016994"/>
    </source>
</evidence>
<comment type="caution">
    <text evidence="8">The sequence shown here is derived from an EMBL/GenBank/DDBJ whole genome shotgun (WGS) entry which is preliminary data.</text>
</comment>
<evidence type="ECO:0000313" key="8">
    <source>
        <dbReference type="EMBL" id="CDO52743.1"/>
    </source>
</evidence>
<evidence type="ECO:0000256" key="6">
    <source>
        <dbReference type="SAM" id="MobiDB-lite"/>
    </source>
</evidence>
<comment type="similarity">
    <text evidence="1">Belongs to the peptidase C14B family.</text>
</comment>
<feature type="compositionally biased region" description="Low complexity" evidence="6">
    <location>
        <begin position="67"/>
        <end position="76"/>
    </location>
</feature>
<evidence type="ECO:0000256" key="1">
    <source>
        <dbReference type="ARBA" id="ARBA00009005"/>
    </source>
</evidence>
<keyword evidence="9" id="KW-1185">Reference proteome</keyword>
<evidence type="ECO:0000256" key="4">
    <source>
        <dbReference type="ARBA" id="ARBA00022807"/>
    </source>
</evidence>
<evidence type="ECO:0000259" key="7">
    <source>
        <dbReference type="Pfam" id="PF00656"/>
    </source>
</evidence>
<dbReference type="GO" id="GO:0006508">
    <property type="term" value="P:proteolysis"/>
    <property type="evidence" value="ECO:0007669"/>
    <property type="project" value="UniProtKB-KW"/>
</dbReference>
<dbReference type="OrthoDB" id="3223806at2759"/>
<dbReference type="Proteomes" id="UP000242525">
    <property type="component" value="Unassembled WGS sequence"/>
</dbReference>
<evidence type="ECO:0000256" key="3">
    <source>
        <dbReference type="ARBA" id="ARBA00022703"/>
    </source>
</evidence>
<dbReference type="InterPro" id="IPR011600">
    <property type="entry name" value="Pept_C14_caspase"/>
</dbReference>
<feature type="compositionally biased region" description="Pro residues" evidence="6">
    <location>
        <begin position="77"/>
        <end position="86"/>
    </location>
</feature>
<feature type="compositionally biased region" description="Low complexity" evidence="6">
    <location>
        <begin position="111"/>
        <end position="124"/>
    </location>
</feature>
<sequence length="446" mass="49725">MSYPGQGSYNYYGQQPPVSRFDNNYNPGPPPNRFDNGYSQGSRFDGDYNQAPPPGSWGYNQSPPPQQYGDYQQPQYQQPPPPPPPQQYQEPTYDRFGPPSGSYYQPPPQQYSPQPSYNNGNQQFQAPPQQIQRYGPNQAMQFQYSNCSGRRKALLIGINYVGQPNALRGCVNDVRNVKKFLESYGGYKEEDMVILTDEPNRGAKCQPTRANIIRGMQWLVSGARTNDSLFLHYSGHGGQTEDLDGDEDDGYDEVIYPVDYQRAGHIVDDEIHAITVRPLMPGVRLTALFDSCHSGTVMDLPYVYSTKGVLKEPNLLKDAGSGALSAAMAYAKGDIQSTINSVTSIFKRVTNNNNNAYEKTKRTRTSPGDVILISGCKDSQTSADAYENGQATGAMSYAFIRVMSTNPNQSYLTLLRAMREVLAGKYNQKPQLSSSHPIDCNLKFFF</sequence>